<dbReference type="Pfam" id="PF20691">
    <property type="entry name" value="TAGT"/>
    <property type="match status" value="1"/>
</dbReference>
<reference evidence="2 3" key="1">
    <citation type="submission" date="2007-03" db="EMBL/GenBank/DDBJ databases">
        <authorList>
            <person name="Fulton L."/>
            <person name="Clifton S."/>
            <person name="Fulton B."/>
            <person name="Xu J."/>
            <person name="Minx P."/>
            <person name="Pepin K.H."/>
            <person name="Johnson M."/>
            <person name="Thiruvilangam P."/>
            <person name="Bhonagiri V."/>
            <person name="Nash W.E."/>
            <person name="Mardis E.R."/>
            <person name="Wilson R.K."/>
        </authorList>
    </citation>
    <scope>NUCLEOTIDE SEQUENCE [LARGE SCALE GENOMIC DNA]</scope>
    <source>
        <strain evidence="2 3">ATCC 29174</strain>
    </source>
</reference>
<feature type="domain" description="TET-Associated Glycosyltransferase" evidence="1">
    <location>
        <begin position="12"/>
        <end position="231"/>
    </location>
</feature>
<dbReference type="Proteomes" id="UP000006002">
    <property type="component" value="Unassembled WGS sequence"/>
</dbReference>
<sequence>MKNGEKAMRSDFAVFILTHGRADNVATMGALKKGGYTGKWYMIIDDEDETAEQYRKNFGPEHVIMFDKQEAYDRADTMDNFNEHRAIIYARNETFRIAKELGLKYFLMLDDDYKEIDFRYVNGNKLSAKPARQMDRIFEDMLRFLDVSGAATVAFAQGGDFVGGLDGGNFKKGLLRKAMNSLFCRTDRPIDFRGTMNEDVTTYTTLGSRGRLFFTLCNMCVIQIPTQSLDGGMTESYLETGTYVKTFYSVMAMPSCIKVSMMYTKHKRIHHRIDWECCVPKIINEKYRKEVR</sequence>
<organism evidence="2 3">
    <name type="scientific">Blautia obeum ATCC 29174</name>
    <dbReference type="NCBI Taxonomy" id="411459"/>
    <lineage>
        <taxon>Bacteria</taxon>
        <taxon>Bacillati</taxon>
        <taxon>Bacillota</taxon>
        <taxon>Clostridia</taxon>
        <taxon>Lachnospirales</taxon>
        <taxon>Lachnospiraceae</taxon>
        <taxon>Blautia</taxon>
    </lineage>
</organism>
<protein>
    <recommendedName>
        <fullName evidence="1">TET-Associated Glycosyltransferase domain-containing protein</fullName>
    </recommendedName>
</protein>
<name>A5ZPX6_9FIRM</name>
<evidence type="ECO:0000313" key="3">
    <source>
        <dbReference type="Proteomes" id="UP000006002"/>
    </source>
</evidence>
<gene>
    <name evidence="2" type="ORF">RUMOBE_01046</name>
</gene>
<proteinExistence type="predicted"/>
<reference evidence="2 3" key="2">
    <citation type="submission" date="2007-04" db="EMBL/GenBank/DDBJ databases">
        <title>Draft genome sequence of Ruminococcus obeum (ATCC 29174).</title>
        <authorList>
            <person name="Sudarsanam P."/>
            <person name="Ley R."/>
            <person name="Guruge J."/>
            <person name="Turnbaugh P.J."/>
            <person name="Mahowald M."/>
            <person name="Liep D."/>
            <person name="Gordon J."/>
        </authorList>
    </citation>
    <scope>NUCLEOTIDE SEQUENCE [LARGE SCALE GENOMIC DNA]</scope>
    <source>
        <strain evidence="2 3">ATCC 29174</strain>
    </source>
</reference>
<accession>A5ZPX6</accession>
<comment type="caution">
    <text evidence="2">The sequence shown here is derived from an EMBL/GenBank/DDBJ whole genome shotgun (WGS) entry which is preliminary data.</text>
</comment>
<dbReference type="AlphaFoldDB" id="A5ZPX6"/>
<evidence type="ECO:0000313" key="2">
    <source>
        <dbReference type="EMBL" id="EDM88140.1"/>
    </source>
</evidence>
<evidence type="ECO:0000259" key="1">
    <source>
        <dbReference type="Pfam" id="PF20691"/>
    </source>
</evidence>
<dbReference type="EMBL" id="AAVO02000003">
    <property type="protein sequence ID" value="EDM88140.1"/>
    <property type="molecule type" value="Genomic_DNA"/>
</dbReference>
<dbReference type="HOGENOM" id="CLU_084181_0_0_9"/>
<dbReference type="InterPro" id="IPR049100">
    <property type="entry name" value="TAGT"/>
</dbReference>